<evidence type="ECO:0000256" key="1">
    <source>
        <dbReference type="ARBA" id="ARBA00001947"/>
    </source>
</evidence>
<dbReference type="InterPro" id="IPR036264">
    <property type="entry name" value="Bact_exopeptidase_dim_dom"/>
</dbReference>
<dbReference type="SUPFAM" id="SSF53187">
    <property type="entry name" value="Zn-dependent exopeptidases"/>
    <property type="match status" value="1"/>
</dbReference>
<evidence type="ECO:0000256" key="5">
    <source>
        <dbReference type="SAM" id="MobiDB-lite"/>
    </source>
</evidence>
<evidence type="ECO:0000259" key="6">
    <source>
        <dbReference type="Pfam" id="PF07687"/>
    </source>
</evidence>
<feature type="domain" description="Peptidase M20 dimerisation" evidence="6">
    <location>
        <begin position="200"/>
        <end position="303"/>
    </location>
</feature>
<dbReference type="PANTHER" id="PTHR43808:SF32">
    <property type="entry name" value="ARGE_DAPE-RELATED DEACYLASE"/>
    <property type="match status" value="1"/>
</dbReference>
<organism evidence="7 8">
    <name type="scientific">Williamsia phyllosphaerae</name>
    <dbReference type="NCBI Taxonomy" id="885042"/>
    <lineage>
        <taxon>Bacteria</taxon>
        <taxon>Bacillati</taxon>
        <taxon>Actinomycetota</taxon>
        <taxon>Actinomycetes</taxon>
        <taxon>Mycobacteriales</taxon>
        <taxon>Nocardiaceae</taxon>
        <taxon>Williamsia</taxon>
    </lineage>
</organism>
<name>A0ABQ1U9D6_9NOCA</name>
<dbReference type="Pfam" id="PF07687">
    <property type="entry name" value="M20_dimer"/>
    <property type="match status" value="1"/>
</dbReference>
<dbReference type="InterPro" id="IPR002933">
    <property type="entry name" value="Peptidase_M20"/>
</dbReference>
<proteinExistence type="predicted"/>
<reference evidence="8" key="1">
    <citation type="journal article" date="2019" name="Int. J. Syst. Evol. Microbiol.">
        <title>The Global Catalogue of Microorganisms (GCM) 10K type strain sequencing project: providing services to taxonomists for standard genome sequencing and annotation.</title>
        <authorList>
            <consortium name="The Broad Institute Genomics Platform"/>
            <consortium name="The Broad Institute Genome Sequencing Center for Infectious Disease"/>
            <person name="Wu L."/>
            <person name="Ma J."/>
        </authorList>
    </citation>
    <scope>NUCLEOTIDE SEQUENCE [LARGE SCALE GENOMIC DNA]</scope>
    <source>
        <strain evidence="8">CCM 7855</strain>
    </source>
</reference>
<dbReference type="Proteomes" id="UP000632454">
    <property type="component" value="Unassembled WGS sequence"/>
</dbReference>
<evidence type="ECO:0000313" key="7">
    <source>
        <dbReference type="EMBL" id="GGF12258.1"/>
    </source>
</evidence>
<dbReference type="InterPro" id="IPR050072">
    <property type="entry name" value="Peptidase_M20A"/>
</dbReference>
<dbReference type="CDD" id="cd08659">
    <property type="entry name" value="M20_ArgE_DapE-like"/>
    <property type="match status" value="1"/>
</dbReference>
<comment type="caution">
    <text evidence="7">The sequence shown here is derived from an EMBL/GenBank/DDBJ whole genome shotgun (WGS) entry which is preliminary data.</text>
</comment>
<keyword evidence="2" id="KW-0479">Metal-binding</keyword>
<dbReference type="SUPFAM" id="SSF55031">
    <property type="entry name" value="Bacterial exopeptidase dimerisation domain"/>
    <property type="match status" value="1"/>
</dbReference>
<keyword evidence="8" id="KW-1185">Reference proteome</keyword>
<dbReference type="InterPro" id="IPR011650">
    <property type="entry name" value="Peptidase_M20_dimer"/>
</dbReference>
<comment type="cofactor">
    <cofactor evidence="1">
        <name>Zn(2+)</name>
        <dbReference type="ChEBI" id="CHEBI:29105"/>
    </cofactor>
</comment>
<feature type="region of interest" description="Disordered" evidence="5">
    <location>
        <begin position="1"/>
        <end position="22"/>
    </location>
</feature>
<evidence type="ECO:0000313" key="8">
    <source>
        <dbReference type="Proteomes" id="UP000632454"/>
    </source>
</evidence>
<dbReference type="Gene3D" id="3.30.70.360">
    <property type="match status" value="1"/>
</dbReference>
<accession>A0ABQ1U9D6</accession>
<gene>
    <name evidence="7" type="ORF">GCM10007298_05240</name>
</gene>
<evidence type="ECO:0000256" key="3">
    <source>
        <dbReference type="ARBA" id="ARBA00022801"/>
    </source>
</evidence>
<dbReference type="Gene3D" id="3.40.630.10">
    <property type="entry name" value="Zn peptidases"/>
    <property type="match status" value="1"/>
</dbReference>
<keyword evidence="4" id="KW-0862">Zinc</keyword>
<dbReference type="Pfam" id="PF01546">
    <property type="entry name" value="Peptidase_M20"/>
    <property type="match status" value="1"/>
</dbReference>
<dbReference type="InterPro" id="IPR001261">
    <property type="entry name" value="ArgE/DapE_CS"/>
</dbReference>
<dbReference type="PANTHER" id="PTHR43808">
    <property type="entry name" value="ACETYLORNITHINE DEACETYLASE"/>
    <property type="match status" value="1"/>
</dbReference>
<keyword evidence="3" id="KW-0378">Hydrolase</keyword>
<dbReference type="PROSITE" id="PS00758">
    <property type="entry name" value="ARGE_DAPE_CPG2_1"/>
    <property type="match status" value="1"/>
</dbReference>
<dbReference type="EMBL" id="BMCS01000001">
    <property type="protein sequence ID" value="GGF12258.1"/>
    <property type="molecule type" value="Genomic_DNA"/>
</dbReference>
<evidence type="ECO:0000256" key="2">
    <source>
        <dbReference type="ARBA" id="ARBA00022723"/>
    </source>
</evidence>
<sequence length="408" mass="41825">MSETTETADRMPLGDTSPLSARERSVLDRITADSVVALTRALVDVPSVNPGGTEAGTVAVLARAAADAGCTVDTHEVATDRPNLVATLPGGDGPGLMFLGHSDVVPPGPGWTADPFVSRVVADRIIGRGATDMKGGLAAIIVAAGALAGENLSGPVQLVCTVDEEEHGLGVRDFVGRGRSGEFAGCVVAEPTDLDTVIACRGASYIEIEIRGRAAHSGRPADGRNAINAAARIIEIIRADHDAMQSDLDPLLGAGTWNIGTISGGQGISAVAPNASIGIDRRLMPDEDAEEIAARLRARVAADGIDTDGIEVDISVTMSMPGFRTDRRHGLVLSAVDSVTAAGGSSAIGGWTAACDGGFVNRDLGIPCIVLGPGDINNQAHQPDESVLIDDLLIAARAYALLALRMLG</sequence>
<evidence type="ECO:0000256" key="4">
    <source>
        <dbReference type="ARBA" id="ARBA00022833"/>
    </source>
</evidence>
<protein>
    <submittedName>
        <fullName evidence="7">Acetylornithine deacetylase</fullName>
    </submittedName>
</protein>